<keyword evidence="2" id="KW-1185">Reference proteome</keyword>
<evidence type="ECO:0000313" key="2">
    <source>
        <dbReference type="Proteomes" id="UP000335636"/>
    </source>
</evidence>
<sequence length="103" mass="11162">MPPVPSPACHTLSFVTVSSWVSRAFAGPWCTLSAALCHLTISRACLDQPESLAPQDLQAHPQMKALWVFLLAEGAIRWFSCGGHACLFRLCSPRVRSPGRGSL</sequence>
<reference evidence="1" key="1">
    <citation type="submission" date="2019-04" db="EMBL/GenBank/DDBJ databases">
        <authorList>
            <person name="Alioto T."/>
            <person name="Alioto T."/>
        </authorList>
    </citation>
    <scope>NUCLEOTIDE SEQUENCE [LARGE SCALE GENOMIC DNA]</scope>
</reference>
<dbReference type="AlphaFoldDB" id="A0A5E4CJ77"/>
<name>A0A5E4CJ77_MARMO</name>
<protein>
    <submittedName>
        <fullName evidence="1">Uncharacterized protein</fullName>
    </submittedName>
</protein>
<evidence type="ECO:0000313" key="1">
    <source>
        <dbReference type="EMBL" id="VTJ81915.1"/>
    </source>
</evidence>
<organism evidence="1 2">
    <name type="scientific">Marmota monax</name>
    <name type="common">Woodchuck</name>
    <dbReference type="NCBI Taxonomy" id="9995"/>
    <lineage>
        <taxon>Eukaryota</taxon>
        <taxon>Metazoa</taxon>
        <taxon>Chordata</taxon>
        <taxon>Craniata</taxon>
        <taxon>Vertebrata</taxon>
        <taxon>Euteleostomi</taxon>
        <taxon>Mammalia</taxon>
        <taxon>Eutheria</taxon>
        <taxon>Euarchontoglires</taxon>
        <taxon>Glires</taxon>
        <taxon>Rodentia</taxon>
        <taxon>Sciuromorpha</taxon>
        <taxon>Sciuridae</taxon>
        <taxon>Xerinae</taxon>
        <taxon>Marmotini</taxon>
        <taxon>Marmota</taxon>
    </lineage>
</organism>
<accession>A0A5E4CJ77</accession>
<proteinExistence type="predicted"/>
<dbReference type="Proteomes" id="UP000335636">
    <property type="component" value="Unassembled WGS sequence"/>
</dbReference>
<comment type="caution">
    <text evidence="1">The sequence shown here is derived from an EMBL/GenBank/DDBJ whole genome shotgun (WGS) entry which is preliminary data.</text>
</comment>
<gene>
    <name evidence="1" type="ORF">MONAX_5E028049</name>
</gene>
<dbReference type="EMBL" id="CABDUW010001477">
    <property type="protein sequence ID" value="VTJ81915.1"/>
    <property type="molecule type" value="Genomic_DNA"/>
</dbReference>